<evidence type="ECO:0000313" key="1">
    <source>
        <dbReference type="EMBL" id="CAF1470233.1"/>
    </source>
</evidence>
<comment type="caution">
    <text evidence="1">The sequence shown here is derived from an EMBL/GenBank/DDBJ whole genome shotgun (WGS) entry which is preliminary data.</text>
</comment>
<reference evidence="1" key="1">
    <citation type="submission" date="2021-02" db="EMBL/GenBank/DDBJ databases">
        <authorList>
            <person name="Nowell W R."/>
        </authorList>
    </citation>
    <scope>NUCLEOTIDE SEQUENCE</scope>
</reference>
<dbReference type="OrthoDB" id="425681at2759"/>
<dbReference type="EMBL" id="CAJNOJ010000504">
    <property type="protein sequence ID" value="CAF1470233.1"/>
    <property type="molecule type" value="Genomic_DNA"/>
</dbReference>
<organism evidence="1 2">
    <name type="scientific">Adineta ricciae</name>
    <name type="common">Rotifer</name>
    <dbReference type="NCBI Taxonomy" id="249248"/>
    <lineage>
        <taxon>Eukaryota</taxon>
        <taxon>Metazoa</taxon>
        <taxon>Spiralia</taxon>
        <taxon>Gnathifera</taxon>
        <taxon>Rotifera</taxon>
        <taxon>Eurotatoria</taxon>
        <taxon>Bdelloidea</taxon>
        <taxon>Adinetida</taxon>
        <taxon>Adinetidae</taxon>
        <taxon>Adineta</taxon>
    </lineage>
</organism>
<accession>A0A815R1L5</accession>
<sequence length="286" mass="32450">MTKREASVGFMVNSQAAKSVIAFQPISGRLVILTIDNTIKTHIVSIYVPTEASPDPKKDDFYNQLQCPHRSSLKDVHAMKGLDCGSDHYLVKAAIQLRLQRAKKKSLSSAKLDCAKHLCLRTRRKTQSWVSNECLDLVDERYRQLNREIRNQMPANLEEAASRHEYRTLYQTLKRLSGKTRSINDNIRKTDGMFVRSSLERLERWKEFSEELYNHEQPQGLLADPPRIDPPTTTMPADEPTIEQVKTAMQPLRNGKAAGADHVTAEAIKTGGNVLLHRLHALLQTI</sequence>
<proteinExistence type="predicted"/>
<name>A0A815R1L5_ADIRI</name>
<protein>
    <submittedName>
        <fullName evidence="1">Uncharacterized protein</fullName>
    </submittedName>
</protein>
<gene>
    <name evidence="1" type="ORF">EDS130_LOCUS40744</name>
</gene>
<dbReference type="AlphaFoldDB" id="A0A815R1L5"/>
<dbReference type="Proteomes" id="UP000663852">
    <property type="component" value="Unassembled WGS sequence"/>
</dbReference>
<evidence type="ECO:0000313" key="2">
    <source>
        <dbReference type="Proteomes" id="UP000663852"/>
    </source>
</evidence>